<dbReference type="InterPro" id="IPR001932">
    <property type="entry name" value="PPM-type_phosphatase-like_dom"/>
</dbReference>
<dbReference type="SUPFAM" id="SSF55785">
    <property type="entry name" value="PYP-like sensor domain (PAS domain)"/>
    <property type="match status" value="1"/>
</dbReference>
<dbReference type="EMBL" id="DF820456">
    <property type="protein sequence ID" value="GAK50769.1"/>
    <property type="molecule type" value="Genomic_DNA"/>
</dbReference>
<dbReference type="HOGENOM" id="CLU_017577_0_0_0"/>
<name>A0A0S6VYQ9_9BACT</name>
<proteinExistence type="predicted"/>
<dbReference type="InterPro" id="IPR000014">
    <property type="entry name" value="PAS"/>
</dbReference>
<dbReference type="SMART" id="SM00331">
    <property type="entry name" value="PP2C_SIG"/>
    <property type="match status" value="1"/>
</dbReference>
<dbReference type="InterPro" id="IPR036457">
    <property type="entry name" value="PPM-type-like_dom_sf"/>
</dbReference>
<protein>
    <submittedName>
        <fullName evidence="4">Putative PAS/PAC sensor protein</fullName>
    </submittedName>
</protein>
<dbReference type="Pfam" id="PF07228">
    <property type="entry name" value="SpoIIE"/>
    <property type="match status" value="1"/>
</dbReference>
<dbReference type="Pfam" id="PF08448">
    <property type="entry name" value="PAS_4"/>
    <property type="match status" value="1"/>
</dbReference>
<dbReference type="SMART" id="SM00091">
    <property type="entry name" value="PAS"/>
    <property type="match status" value="1"/>
</dbReference>
<dbReference type="InterPro" id="IPR035965">
    <property type="entry name" value="PAS-like_dom_sf"/>
</dbReference>
<dbReference type="SUPFAM" id="SSF81606">
    <property type="entry name" value="PP2C-like"/>
    <property type="match status" value="1"/>
</dbReference>
<reference evidence="4 5" key="1">
    <citation type="journal article" date="2015" name="PeerJ">
        <title>First genomic representation of candidate bacterial phylum KSB3 points to enhanced environmental sensing as a trigger of wastewater bulking.</title>
        <authorList>
            <person name="Sekiguchi Y."/>
            <person name="Ohashi A."/>
            <person name="Parks D.H."/>
            <person name="Yamauchi T."/>
            <person name="Tyson G.W."/>
            <person name="Hugenholtz P."/>
        </authorList>
    </citation>
    <scope>NUCLEOTIDE SEQUENCE [LARGE SCALE GENOMIC DNA]</scope>
</reference>
<dbReference type="PANTHER" id="PTHR43156:SF2">
    <property type="entry name" value="STAGE II SPORULATION PROTEIN E"/>
    <property type="match status" value="1"/>
</dbReference>
<feature type="coiled-coil region" evidence="2">
    <location>
        <begin position="338"/>
        <end position="376"/>
    </location>
</feature>
<dbReference type="AlphaFoldDB" id="A0A0S6VYQ9"/>
<dbReference type="InterPro" id="IPR052016">
    <property type="entry name" value="Bact_Sigma-Reg"/>
</dbReference>
<dbReference type="STRING" id="1499966.U14_02010"/>
<accession>A0A0S6VYQ9</accession>
<dbReference type="InterPro" id="IPR000700">
    <property type="entry name" value="PAS-assoc_C"/>
</dbReference>
<evidence type="ECO:0000313" key="4">
    <source>
        <dbReference type="EMBL" id="GAK50769.1"/>
    </source>
</evidence>
<dbReference type="Gene3D" id="3.60.40.10">
    <property type="entry name" value="PPM-type phosphatase domain"/>
    <property type="match status" value="1"/>
</dbReference>
<dbReference type="GO" id="GO:0016791">
    <property type="term" value="F:phosphatase activity"/>
    <property type="evidence" value="ECO:0007669"/>
    <property type="project" value="TreeGrafter"/>
</dbReference>
<keyword evidence="1" id="KW-0378">Hydrolase</keyword>
<evidence type="ECO:0000256" key="1">
    <source>
        <dbReference type="ARBA" id="ARBA00022801"/>
    </source>
</evidence>
<dbReference type="NCBIfam" id="TIGR00229">
    <property type="entry name" value="sensory_box"/>
    <property type="match status" value="1"/>
</dbReference>
<keyword evidence="5" id="KW-1185">Reference proteome</keyword>
<organism evidence="4 5">
    <name type="scientific">Candidatus Moduliflexus flocculans</name>
    <dbReference type="NCBI Taxonomy" id="1499966"/>
    <lineage>
        <taxon>Bacteria</taxon>
        <taxon>Candidatus Moduliflexota</taxon>
        <taxon>Candidatus Moduliflexia</taxon>
        <taxon>Candidatus Moduliflexales</taxon>
        <taxon>Candidatus Moduliflexaceae</taxon>
    </lineage>
</organism>
<dbReference type="Proteomes" id="UP000030700">
    <property type="component" value="Unassembled WGS sequence"/>
</dbReference>
<keyword evidence="2" id="KW-0175">Coiled coil</keyword>
<dbReference type="PROSITE" id="PS50113">
    <property type="entry name" value="PAC"/>
    <property type="match status" value="1"/>
</dbReference>
<gene>
    <name evidence="4" type="ORF">U14_02010</name>
</gene>
<evidence type="ECO:0000256" key="2">
    <source>
        <dbReference type="SAM" id="Coils"/>
    </source>
</evidence>
<dbReference type="PANTHER" id="PTHR43156">
    <property type="entry name" value="STAGE II SPORULATION PROTEIN E-RELATED"/>
    <property type="match status" value="1"/>
</dbReference>
<evidence type="ECO:0000313" key="5">
    <source>
        <dbReference type="Proteomes" id="UP000030700"/>
    </source>
</evidence>
<feature type="domain" description="PAC" evidence="3">
    <location>
        <begin position="285"/>
        <end position="347"/>
    </location>
</feature>
<dbReference type="Gene3D" id="3.30.450.20">
    <property type="entry name" value="PAS domain"/>
    <property type="match status" value="1"/>
</dbReference>
<dbReference type="InterPro" id="IPR013656">
    <property type="entry name" value="PAS_4"/>
</dbReference>
<evidence type="ECO:0000259" key="3">
    <source>
        <dbReference type="PROSITE" id="PS50113"/>
    </source>
</evidence>
<sequence length="613" mass="68427">MFIDVLSEMLKQTLKADGDVARWQDVISAFYHQSLPYLSERHMMAQAENIWQQSRILIGEMVTQVKMSQASQKEQQTAKLFEITGRLVTTFHVEGVMDILAEELAAIGIPACYLALYQNPSVPTDMARLMLAYAEQGRALLGAHGLLFPSKRLVPAELLPQDRQYALLLYDLYFHNHQIGFILFEMSEQGRNAYEALCGAISSALQGALLVQHVQERSAEIARQKYVLDTFMANIPDSIYFKDRESRFTKVNPALAQRFGVSDPEALVGKSDFDFFPEAQACPKYEHEQQILHTGQAVLNLEEFDIGGSWSLTTKMPLRDEHGEIIGTFGISRDITPLKIAQQQVEEAYTEIQMLNEQLKQENLRMSAELDIARRLQQMVLPMPGELDSIPGLDIVGYMQPAEEVGGDYYDVLPYQQGNVCIGIGDVTGHGLESGVLMLMTQTAIRALIDRGESDPVVFLNTINRVLFQNIQRMGVDRSLTLVMVNYQSGQLRLIGQHEEALVVRRDGSIERMDTIDLGFPLGMVDDISQWIAEATITLAPGDGLVLYTDGITEAQNAANSFYGLDRLCAVISATWREASAEIVKEAILNDLCAFVGGAQVYDDITLVVLKQK</sequence>
<dbReference type="CDD" id="cd00130">
    <property type="entry name" value="PAS"/>
    <property type="match status" value="1"/>
</dbReference>